<dbReference type="Pfam" id="PF13185">
    <property type="entry name" value="GAF_2"/>
    <property type="match status" value="1"/>
</dbReference>
<dbReference type="EMBL" id="LVHI01000040">
    <property type="protein sequence ID" value="OAK51136.1"/>
    <property type="molecule type" value="Genomic_DNA"/>
</dbReference>
<dbReference type="InterPro" id="IPR005561">
    <property type="entry name" value="ANTAR"/>
</dbReference>
<evidence type="ECO:0000256" key="1">
    <source>
        <dbReference type="ARBA" id="ARBA00022679"/>
    </source>
</evidence>
<keyword evidence="4" id="KW-0804">Transcription</keyword>
<dbReference type="Proteomes" id="UP000077519">
    <property type="component" value="Unassembled WGS sequence"/>
</dbReference>
<dbReference type="SMART" id="SM00065">
    <property type="entry name" value="GAF"/>
    <property type="match status" value="1"/>
</dbReference>
<dbReference type="GO" id="GO:0003723">
    <property type="term" value="F:RNA binding"/>
    <property type="evidence" value="ECO:0007669"/>
    <property type="project" value="InterPro"/>
</dbReference>
<dbReference type="InterPro" id="IPR012074">
    <property type="entry name" value="GAF_ANTAR"/>
</dbReference>
<protein>
    <recommendedName>
        <fullName evidence="5">ANTAR domain-containing protein</fullName>
    </recommendedName>
</protein>
<evidence type="ECO:0000259" key="5">
    <source>
        <dbReference type="PROSITE" id="PS50921"/>
    </source>
</evidence>
<dbReference type="InterPro" id="IPR003018">
    <property type="entry name" value="GAF"/>
</dbReference>
<dbReference type="Gene3D" id="1.10.10.10">
    <property type="entry name" value="Winged helix-like DNA-binding domain superfamily/Winged helix DNA-binding domain"/>
    <property type="match status" value="1"/>
</dbReference>
<dbReference type="GO" id="GO:0016301">
    <property type="term" value="F:kinase activity"/>
    <property type="evidence" value="ECO:0007669"/>
    <property type="project" value="UniProtKB-KW"/>
</dbReference>
<name>A0A177Y6K6_9NOCA</name>
<dbReference type="Pfam" id="PF03861">
    <property type="entry name" value="ANTAR"/>
    <property type="match status" value="1"/>
</dbReference>
<dbReference type="AlphaFoldDB" id="A0A177Y6K6"/>
<comment type="caution">
    <text evidence="6">The sequence shown here is derived from an EMBL/GenBank/DDBJ whole genome shotgun (WGS) entry which is preliminary data.</text>
</comment>
<evidence type="ECO:0000256" key="3">
    <source>
        <dbReference type="ARBA" id="ARBA00023015"/>
    </source>
</evidence>
<organism evidence="6 7">
    <name type="scientific">Rhodococcoides kyotonense</name>
    <dbReference type="NCBI Taxonomy" id="398843"/>
    <lineage>
        <taxon>Bacteria</taxon>
        <taxon>Bacillati</taxon>
        <taxon>Actinomycetota</taxon>
        <taxon>Actinomycetes</taxon>
        <taxon>Mycobacteriales</taxon>
        <taxon>Nocardiaceae</taxon>
        <taxon>Rhodococcoides</taxon>
    </lineage>
</organism>
<dbReference type="PIRSF" id="PIRSF036625">
    <property type="entry name" value="GAF_ANTAR"/>
    <property type="match status" value="1"/>
</dbReference>
<dbReference type="Gene3D" id="3.30.450.40">
    <property type="match status" value="1"/>
</dbReference>
<evidence type="ECO:0000313" key="6">
    <source>
        <dbReference type="EMBL" id="OAK51136.1"/>
    </source>
</evidence>
<evidence type="ECO:0000256" key="2">
    <source>
        <dbReference type="ARBA" id="ARBA00022777"/>
    </source>
</evidence>
<dbReference type="SUPFAM" id="SSF55781">
    <property type="entry name" value="GAF domain-like"/>
    <property type="match status" value="1"/>
</dbReference>
<evidence type="ECO:0000256" key="4">
    <source>
        <dbReference type="ARBA" id="ARBA00023163"/>
    </source>
</evidence>
<keyword evidence="7" id="KW-1185">Reference proteome</keyword>
<gene>
    <name evidence="6" type="ORF">A3K89_12965</name>
</gene>
<sequence>MYDAKKFVNVVDRMVTVAESMSDDDAVFTELTAALTAVFDIVGTSVLVLGDDDDLHVASTSGAIEAIERCQTAVQHGPAYDAFRGSRIVAVADIARARHRWPQFVDVAAHAGIGGVAAFPLQRGNDDVMGSLVLYSTVSRAWSATDLDATRVLARLAIAQRASAKQLRTMTEVSEQLQHALESRIVIEQAKGVLAATSNIDTEAAFERMRHHARRHRMRLRDVAQAVVDYRVRL</sequence>
<dbReference type="InterPro" id="IPR011006">
    <property type="entry name" value="CheY-like_superfamily"/>
</dbReference>
<reference evidence="6 7" key="1">
    <citation type="submission" date="2016-03" db="EMBL/GenBank/DDBJ databases">
        <title>Genome sequence of Rhodococcus kyotonensis KB10.</title>
        <authorList>
            <person name="Jeong H."/>
            <person name="Hong C.E."/>
            <person name="Jo S.H."/>
            <person name="Park J.M."/>
        </authorList>
    </citation>
    <scope>NUCLEOTIDE SEQUENCE [LARGE SCALE GENOMIC DNA]</scope>
    <source>
        <strain evidence="6 7">KB10</strain>
    </source>
</reference>
<keyword evidence="3" id="KW-0805">Transcription regulation</keyword>
<dbReference type="SMART" id="SM01012">
    <property type="entry name" value="ANTAR"/>
    <property type="match status" value="1"/>
</dbReference>
<accession>A0A177Y6K6</accession>
<feature type="domain" description="ANTAR" evidence="5">
    <location>
        <begin position="167"/>
        <end position="228"/>
    </location>
</feature>
<dbReference type="InterPro" id="IPR036388">
    <property type="entry name" value="WH-like_DNA-bd_sf"/>
</dbReference>
<dbReference type="InterPro" id="IPR029016">
    <property type="entry name" value="GAF-like_dom_sf"/>
</dbReference>
<keyword evidence="1" id="KW-0808">Transferase</keyword>
<keyword evidence="2" id="KW-0418">Kinase</keyword>
<proteinExistence type="predicted"/>
<dbReference type="PROSITE" id="PS50921">
    <property type="entry name" value="ANTAR"/>
    <property type="match status" value="1"/>
</dbReference>
<dbReference type="SUPFAM" id="SSF52172">
    <property type="entry name" value="CheY-like"/>
    <property type="match status" value="1"/>
</dbReference>
<evidence type="ECO:0000313" key="7">
    <source>
        <dbReference type="Proteomes" id="UP000077519"/>
    </source>
</evidence>
<dbReference type="RefSeq" id="WP_068431617.1">
    <property type="nucleotide sequence ID" value="NZ_LVHI01000040.1"/>
</dbReference>